<dbReference type="AlphaFoldDB" id="A0A543I405"/>
<evidence type="ECO:0000313" key="2">
    <source>
        <dbReference type="Proteomes" id="UP000318331"/>
    </source>
</evidence>
<keyword evidence="2" id="KW-1185">Reference proteome</keyword>
<dbReference type="RefSeq" id="WP_141915023.1">
    <property type="nucleotide sequence ID" value="NZ_BAAAYS010000013.1"/>
</dbReference>
<gene>
    <name evidence="1" type="ORF">FB466_0118</name>
</gene>
<accession>A0A543I405</accession>
<dbReference type="PANTHER" id="PTHR41913:SF1">
    <property type="entry name" value="DUF1684 DOMAIN-CONTAINING PROTEIN"/>
    <property type="match status" value="1"/>
</dbReference>
<proteinExistence type="predicted"/>
<dbReference type="OrthoDB" id="5493262at2"/>
<protein>
    <recommendedName>
        <fullName evidence="3">DUF1684 domain-containing protein</fullName>
    </recommendedName>
</protein>
<evidence type="ECO:0008006" key="3">
    <source>
        <dbReference type="Google" id="ProtNLM"/>
    </source>
</evidence>
<dbReference type="Proteomes" id="UP000318331">
    <property type="component" value="Unassembled WGS sequence"/>
</dbReference>
<organism evidence="1 2">
    <name type="scientific">Klugiella xanthotipulae</name>
    <dbReference type="NCBI Taxonomy" id="244735"/>
    <lineage>
        <taxon>Bacteria</taxon>
        <taxon>Bacillati</taxon>
        <taxon>Actinomycetota</taxon>
        <taxon>Actinomycetes</taxon>
        <taxon>Micrococcales</taxon>
        <taxon>Microbacteriaceae</taxon>
        <taxon>Klugiella</taxon>
    </lineage>
</organism>
<evidence type="ECO:0000313" key="1">
    <source>
        <dbReference type="EMBL" id="TQM65323.1"/>
    </source>
</evidence>
<comment type="caution">
    <text evidence="1">The sequence shown here is derived from an EMBL/GenBank/DDBJ whole genome shotgun (WGS) entry which is preliminary data.</text>
</comment>
<dbReference type="EMBL" id="VFPN01000001">
    <property type="protein sequence ID" value="TQM65323.1"/>
    <property type="molecule type" value="Genomic_DNA"/>
</dbReference>
<dbReference type="Pfam" id="PF07920">
    <property type="entry name" value="DUF1684"/>
    <property type="match status" value="1"/>
</dbReference>
<sequence>MPHITSQSDLNAPVDVVNRAYESFASWRADRDAAVTAPTGNLALVETRWLPAAGPRASEIADEQPPGVRVSDVKRIDPDTGETEVGLRFWDADSAAIRSFETIDAFPFAPEWVVTAHFTPVDAERTVPFEHIRDNGGTRDLVVPGDISVTLGGEKYTLSAFDDNGTLLLVFGDLTNRSQEPPDATYPAGRFLHIPTELDRGETGTVVLDFNRAFIPPCGFSPHYNCPLPPAQNRINLAVTAGEKSVLTSA</sequence>
<reference evidence="1 2" key="1">
    <citation type="submission" date="2019-06" db="EMBL/GenBank/DDBJ databases">
        <title>Sequencing the genomes of 1000 actinobacteria strains.</title>
        <authorList>
            <person name="Klenk H.-P."/>
        </authorList>
    </citation>
    <scope>NUCLEOTIDE SEQUENCE [LARGE SCALE GENOMIC DNA]</scope>
    <source>
        <strain evidence="1 2">DSM 18031</strain>
    </source>
</reference>
<dbReference type="PANTHER" id="PTHR41913">
    <property type="entry name" value="DUF1684 DOMAIN-CONTAINING PROTEIN"/>
    <property type="match status" value="1"/>
</dbReference>
<dbReference type="InterPro" id="IPR012467">
    <property type="entry name" value="DUF1684"/>
</dbReference>
<name>A0A543I405_9MICO</name>